<feature type="non-terminal residue" evidence="2">
    <location>
        <position position="1"/>
    </location>
</feature>
<evidence type="ECO:0000313" key="2">
    <source>
        <dbReference type="EMBL" id="THU81564.1"/>
    </source>
</evidence>
<organism evidence="2 3">
    <name type="scientific">Dendrothele bispora (strain CBS 962.96)</name>
    <dbReference type="NCBI Taxonomy" id="1314807"/>
    <lineage>
        <taxon>Eukaryota</taxon>
        <taxon>Fungi</taxon>
        <taxon>Dikarya</taxon>
        <taxon>Basidiomycota</taxon>
        <taxon>Agaricomycotina</taxon>
        <taxon>Agaricomycetes</taxon>
        <taxon>Agaricomycetidae</taxon>
        <taxon>Agaricales</taxon>
        <taxon>Agaricales incertae sedis</taxon>
        <taxon>Dendrothele</taxon>
    </lineage>
</organism>
<keyword evidence="3" id="KW-1185">Reference proteome</keyword>
<dbReference type="SUPFAM" id="SSF81383">
    <property type="entry name" value="F-box domain"/>
    <property type="match status" value="1"/>
</dbReference>
<evidence type="ECO:0000259" key="1">
    <source>
        <dbReference type="PROSITE" id="PS50181"/>
    </source>
</evidence>
<dbReference type="EMBL" id="ML179798">
    <property type="protein sequence ID" value="THU81564.1"/>
    <property type="molecule type" value="Genomic_DNA"/>
</dbReference>
<dbReference type="CDD" id="cd09917">
    <property type="entry name" value="F-box_SF"/>
    <property type="match status" value="1"/>
</dbReference>
<evidence type="ECO:0000313" key="3">
    <source>
        <dbReference type="Proteomes" id="UP000297245"/>
    </source>
</evidence>
<dbReference type="Proteomes" id="UP000297245">
    <property type="component" value="Unassembled WGS sequence"/>
</dbReference>
<dbReference type="SMART" id="SM00256">
    <property type="entry name" value="FBOX"/>
    <property type="match status" value="1"/>
</dbReference>
<dbReference type="InterPro" id="IPR001810">
    <property type="entry name" value="F-box_dom"/>
</dbReference>
<gene>
    <name evidence="2" type="ORF">K435DRAFT_784963</name>
</gene>
<feature type="domain" description="F-box" evidence="1">
    <location>
        <begin position="1"/>
        <end position="47"/>
    </location>
</feature>
<dbReference type="InterPro" id="IPR036047">
    <property type="entry name" value="F-box-like_dom_sf"/>
</dbReference>
<dbReference type="PROSITE" id="PS50181">
    <property type="entry name" value="FBOX"/>
    <property type="match status" value="1"/>
</dbReference>
<dbReference type="OrthoDB" id="550575at2759"/>
<reference evidence="2 3" key="1">
    <citation type="journal article" date="2019" name="Nat. Ecol. Evol.">
        <title>Megaphylogeny resolves global patterns of mushroom evolution.</title>
        <authorList>
            <person name="Varga T."/>
            <person name="Krizsan K."/>
            <person name="Foldi C."/>
            <person name="Dima B."/>
            <person name="Sanchez-Garcia M."/>
            <person name="Sanchez-Ramirez S."/>
            <person name="Szollosi G.J."/>
            <person name="Szarkandi J.G."/>
            <person name="Papp V."/>
            <person name="Albert L."/>
            <person name="Andreopoulos W."/>
            <person name="Angelini C."/>
            <person name="Antonin V."/>
            <person name="Barry K.W."/>
            <person name="Bougher N.L."/>
            <person name="Buchanan P."/>
            <person name="Buyck B."/>
            <person name="Bense V."/>
            <person name="Catcheside P."/>
            <person name="Chovatia M."/>
            <person name="Cooper J."/>
            <person name="Damon W."/>
            <person name="Desjardin D."/>
            <person name="Finy P."/>
            <person name="Geml J."/>
            <person name="Haridas S."/>
            <person name="Hughes K."/>
            <person name="Justo A."/>
            <person name="Karasinski D."/>
            <person name="Kautmanova I."/>
            <person name="Kiss B."/>
            <person name="Kocsube S."/>
            <person name="Kotiranta H."/>
            <person name="LaButti K.M."/>
            <person name="Lechner B.E."/>
            <person name="Liimatainen K."/>
            <person name="Lipzen A."/>
            <person name="Lukacs Z."/>
            <person name="Mihaltcheva S."/>
            <person name="Morgado L.N."/>
            <person name="Niskanen T."/>
            <person name="Noordeloos M.E."/>
            <person name="Ohm R.A."/>
            <person name="Ortiz-Santana B."/>
            <person name="Ovrebo C."/>
            <person name="Racz N."/>
            <person name="Riley R."/>
            <person name="Savchenko A."/>
            <person name="Shiryaev A."/>
            <person name="Soop K."/>
            <person name="Spirin V."/>
            <person name="Szebenyi C."/>
            <person name="Tomsovsky M."/>
            <person name="Tulloss R.E."/>
            <person name="Uehling J."/>
            <person name="Grigoriev I.V."/>
            <person name="Vagvolgyi C."/>
            <person name="Papp T."/>
            <person name="Martin F.M."/>
            <person name="Miettinen O."/>
            <person name="Hibbett D.S."/>
            <person name="Nagy L.G."/>
        </authorList>
    </citation>
    <scope>NUCLEOTIDE SEQUENCE [LARGE SCALE GENOMIC DNA]</scope>
    <source>
        <strain evidence="2 3">CBS 962.96</strain>
    </source>
</reference>
<dbReference type="SUPFAM" id="SSF50998">
    <property type="entry name" value="Quinoprotein alcohol dehydrogenase-like"/>
    <property type="match status" value="1"/>
</dbReference>
<accession>A0A4S8KZQ0</accession>
<dbReference type="AlphaFoldDB" id="A0A4S8KZQ0"/>
<dbReference type="Gene3D" id="1.20.1280.50">
    <property type="match status" value="1"/>
</dbReference>
<protein>
    <recommendedName>
        <fullName evidence="1">F-box domain-containing protein</fullName>
    </recommendedName>
</protein>
<dbReference type="InterPro" id="IPR011047">
    <property type="entry name" value="Quinoprotein_ADH-like_sf"/>
</dbReference>
<proteinExistence type="predicted"/>
<sequence length="546" mass="61984">MINTLPVELALAIIAYLPISSIHAIQLTCKQLNDFVLANELELYHAAAIQMGYIPSLSFSTHDISSLYFAYGIDDWKSLCQRRFQIERSWSGEDYSTLSAFTATGTLVHRFKVDEEVGIIVCTTQGDGVRVVDLRENKLLWSLPREYVRDFAHCEYEKGFLIFDRLDRSKEVWRLADDYQAAGKPDQSVKYPPRDNQIAASEQAFLQHESTYPRGHFKPWALFIMPRPTRAFRFVYPTLLVGSTNEFFLWDVRSRDLVQTIPSRQNPTYATVTPLESIAHLRYVEVSEKHVFVCSVSALLVLSRSDGRCVLELPSDRFAYGPVYALQDKVEPPEGIQSVMVRHPLDEGILITPLPNRRYFDKFKAVHVSSCGRHLIAMLASSRLVVIKHFEQGINGLEQRMFQINVGSPRSASKYLTFVKNKVAVASNHGIFVLNLKNALEDGHDSGKEIVVSRVPALHNALLLQSISCLHMTDSAVFFNWHQEELDDDTTVSERAFTSWLRDSTFQRTRLPTGDVVMTLEPGFPFASNISTVCSINFVPLRHTND</sequence>
<name>A0A4S8KZQ0_DENBC</name>
<dbReference type="Pfam" id="PF12937">
    <property type="entry name" value="F-box-like"/>
    <property type="match status" value="1"/>
</dbReference>